<dbReference type="SUPFAM" id="SSF53756">
    <property type="entry name" value="UDP-Glycosyltransferase/glycogen phosphorylase"/>
    <property type="match status" value="1"/>
</dbReference>
<reference evidence="2 3" key="1">
    <citation type="submission" date="2020-09" db="EMBL/GenBank/DDBJ databases">
        <title>Genomic characterization of a novel Parvarchaeota family in acid mine drainage sediments.</title>
        <authorList>
            <person name="Luo Z.-H."/>
        </authorList>
    </citation>
    <scope>NUCLEOTIDE SEQUENCE [LARGE SCALE GENOMIC DNA]</scope>
    <source>
        <strain evidence="2">TL1-5_bins.178</strain>
    </source>
</reference>
<dbReference type="EMBL" id="JADFAQ010000022">
    <property type="protein sequence ID" value="MBE5728106.1"/>
    <property type="molecule type" value="Genomic_DNA"/>
</dbReference>
<dbReference type="InterPro" id="IPR001296">
    <property type="entry name" value="Glyco_trans_1"/>
</dbReference>
<proteinExistence type="predicted"/>
<comment type="caution">
    <text evidence="2">The sequence shown here is derived from an EMBL/GenBank/DDBJ whole genome shotgun (WGS) entry which is preliminary data.</text>
</comment>
<feature type="domain" description="Glycosyl transferase family 1" evidence="1">
    <location>
        <begin position="216"/>
        <end position="380"/>
    </location>
</feature>
<protein>
    <submittedName>
        <fullName evidence="2">Glycosyltransferase family 4 protein</fullName>
    </submittedName>
</protein>
<dbReference type="AlphaFoldDB" id="A0A8T3UU78"/>
<sequence>MTKNRNSDNKTMIFFWPNSIFENVHWKKEAGGICLGFKKIGYRVTLIVGKMNAIKNDTIKTIELNGKFKHNKNSEIVNLVRYLIFNIKEAINAVNIFIEIRPSIIVIEHLTYSSIFSIFIYKVFNSVENLKRINKNSEKKKFIVRLDIDPDYIKRLNYNKNAHWLFSYLKLSLASFLFDKIIVETKCAYDELSKSNIFRRYYIKRLVVIPNGYINKNIKINKNKGRKKVILSVGRINFQKGFEFLIKSFKRVHKTYSDWQLRIVGPIEDREYYRQIENIVSSLHLENSVKFVGYLYGRKLDREYYNASIFCLLSRFESFGIARAEAIAHGLPMVISEAGCGIYYKKYGSIVVPIGDIDKSARAIMKLIENKKLRKKISKTQLKAILTWDEIAKIIDNI</sequence>
<dbReference type="CDD" id="cd03801">
    <property type="entry name" value="GT4_PimA-like"/>
    <property type="match status" value="1"/>
</dbReference>
<evidence type="ECO:0000313" key="2">
    <source>
        <dbReference type="EMBL" id="MBE5728106.1"/>
    </source>
</evidence>
<evidence type="ECO:0000259" key="1">
    <source>
        <dbReference type="Pfam" id="PF00534"/>
    </source>
</evidence>
<dbReference type="Pfam" id="PF00534">
    <property type="entry name" value="Glycos_transf_1"/>
    <property type="match status" value="1"/>
</dbReference>
<dbReference type="Proteomes" id="UP000763484">
    <property type="component" value="Unassembled WGS sequence"/>
</dbReference>
<dbReference type="GO" id="GO:0016757">
    <property type="term" value="F:glycosyltransferase activity"/>
    <property type="evidence" value="ECO:0007669"/>
    <property type="project" value="InterPro"/>
</dbReference>
<dbReference type="PANTHER" id="PTHR12526:SF630">
    <property type="entry name" value="GLYCOSYLTRANSFERASE"/>
    <property type="match status" value="1"/>
</dbReference>
<organism evidence="2 3">
    <name type="scientific">Candidatus Acidifodinimicrobium mancum</name>
    <dbReference type="NCBI Taxonomy" id="2898728"/>
    <lineage>
        <taxon>Archaea</taxon>
        <taxon>Candidatus Parvarchaeota</taxon>
        <taxon>Candidatus Acidifodinimicrobiaceae</taxon>
        <taxon>Candidatus Acidifodinimicrobium</taxon>
    </lineage>
</organism>
<dbReference type="Gene3D" id="3.40.50.2000">
    <property type="entry name" value="Glycogen Phosphorylase B"/>
    <property type="match status" value="2"/>
</dbReference>
<accession>A0A8T3UU78</accession>
<dbReference type="PANTHER" id="PTHR12526">
    <property type="entry name" value="GLYCOSYLTRANSFERASE"/>
    <property type="match status" value="1"/>
</dbReference>
<evidence type="ECO:0000313" key="3">
    <source>
        <dbReference type="Proteomes" id="UP000763484"/>
    </source>
</evidence>
<gene>
    <name evidence="2" type="ORF">IHE50_01675</name>
</gene>
<name>A0A8T3UU78_9ARCH</name>